<dbReference type="GO" id="GO:0005886">
    <property type="term" value="C:plasma membrane"/>
    <property type="evidence" value="ECO:0007669"/>
    <property type="project" value="UniProtKB-SubCell"/>
</dbReference>
<organism evidence="8 9">
    <name type="scientific">Martelella endophytica</name>
    <dbReference type="NCBI Taxonomy" id="1486262"/>
    <lineage>
        <taxon>Bacteria</taxon>
        <taxon>Pseudomonadati</taxon>
        <taxon>Pseudomonadota</taxon>
        <taxon>Alphaproteobacteria</taxon>
        <taxon>Hyphomicrobiales</taxon>
        <taxon>Aurantimonadaceae</taxon>
        <taxon>Martelella</taxon>
    </lineage>
</organism>
<gene>
    <name evidence="8" type="ORF">TM49_08325</name>
</gene>
<dbReference type="PATRIC" id="fig|1486262.3.peg.1722"/>
<feature type="transmembrane region" description="Helical" evidence="7">
    <location>
        <begin position="46"/>
        <end position="66"/>
    </location>
</feature>
<evidence type="ECO:0000256" key="7">
    <source>
        <dbReference type="SAM" id="Phobius"/>
    </source>
</evidence>
<dbReference type="InterPro" id="IPR051907">
    <property type="entry name" value="DoxX-like_oxidoreductase"/>
</dbReference>
<keyword evidence="5 7" id="KW-1133">Transmembrane helix</keyword>
<evidence type="ECO:0000256" key="4">
    <source>
        <dbReference type="ARBA" id="ARBA00022692"/>
    </source>
</evidence>
<dbReference type="HOGENOM" id="CLU_058421_2_1_5"/>
<keyword evidence="6 7" id="KW-0472">Membrane</keyword>
<comment type="similarity">
    <text evidence="2">Belongs to the DoxX family.</text>
</comment>
<feature type="transmembrane region" description="Helical" evidence="7">
    <location>
        <begin position="103"/>
        <end position="124"/>
    </location>
</feature>
<keyword evidence="3" id="KW-1003">Cell membrane</keyword>
<keyword evidence="4 7" id="KW-0812">Transmembrane</keyword>
<evidence type="ECO:0000313" key="9">
    <source>
        <dbReference type="Proteomes" id="UP000032611"/>
    </source>
</evidence>
<proteinExistence type="inferred from homology"/>
<feature type="transmembrane region" description="Helical" evidence="7">
    <location>
        <begin position="7"/>
        <end position="26"/>
    </location>
</feature>
<dbReference type="RefSeq" id="WP_045680479.1">
    <property type="nucleotide sequence ID" value="NZ_CP010803.1"/>
</dbReference>
<dbReference type="AlphaFoldDB" id="A0A0D5LP04"/>
<evidence type="ECO:0000256" key="5">
    <source>
        <dbReference type="ARBA" id="ARBA00022989"/>
    </source>
</evidence>
<dbReference type="OrthoDB" id="9808524at2"/>
<dbReference type="PANTHER" id="PTHR33452:SF4">
    <property type="entry name" value="BLL4328 PROTEIN"/>
    <property type="match status" value="1"/>
</dbReference>
<accession>A0A0D5LP04</accession>
<dbReference type="STRING" id="1486262.TM49_08325"/>
<evidence type="ECO:0000256" key="1">
    <source>
        <dbReference type="ARBA" id="ARBA00004651"/>
    </source>
</evidence>
<dbReference type="EMBL" id="CP010803">
    <property type="protein sequence ID" value="AJY45685.1"/>
    <property type="molecule type" value="Genomic_DNA"/>
</dbReference>
<sequence length="129" mass="13971">MNLNKVLQPLAPYFLALLRVVTGLLFLEHGTQKLLHFPVSDFHPPLFSLLGLAGALEIVGGVLIILGLFTRPAAFILSGMMAVAYFMMHAPNSFFPALNGGDAAILFCFIFLYLVFAGPGAFSLDGKRK</sequence>
<evidence type="ECO:0000313" key="8">
    <source>
        <dbReference type="EMBL" id="AJY45685.1"/>
    </source>
</evidence>
<dbReference type="KEGG" id="mey:TM49_08325"/>
<evidence type="ECO:0000256" key="3">
    <source>
        <dbReference type="ARBA" id="ARBA00022475"/>
    </source>
</evidence>
<protein>
    <submittedName>
        <fullName evidence="8">DoxX family protein</fullName>
    </submittedName>
</protein>
<dbReference type="Proteomes" id="UP000032611">
    <property type="component" value="Chromosome"/>
</dbReference>
<dbReference type="Pfam" id="PF07681">
    <property type="entry name" value="DoxX"/>
    <property type="match status" value="1"/>
</dbReference>
<evidence type="ECO:0000256" key="2">
    <source>
        <dbReference type="ARBA" id="ARBA00006679"/>
    </source>
</evidence>
<dbReference type="InterPro" id="IPR032808">
    <property type="entry name" value="DoxX"/>
</dbReference>
<feature type="transmembrane region" description="Helical" evidence="7">
    <location>
        <begin position="73"/>
        <end position="91"/>
    </location>
</feature>
<keyword evidence="9" id="KW-1185">Reference proteome</keyword>
<reference evidence="8 9" key="1">
    <citation type="journal article" date="2015" name="Genome Announc.">
        <title>Complete genome sequence of Martelella endophytica YC6887, which has antifungal activity associated with a halophyte.</title>
        <authorList>
            <person name="Khan A."/>
            <person name="Khan H."/>
            <person name="Chung E.J."/>
            <person name="Hossain M.T."/>
            <person name="Chung Y.R."/>
        </authorList>
    </citation>
    <scope>NUCLEOTIDE SEQUENCE [LARGE SCALE GENOMIC DNA]</scope>
    <source>
        <strain evidence="8">YC6887</strain>
    </source>
</reference>
<dbReference type="PANTHER" id="PTHR33452">
    <property type="entry name" value="OXIDOREDUCTASE CATD-RELATED"/>
    <property type="match status" value="1"/>
</dbReference>
<evidence type="ECO:0000256" key="6">
    <source>
        <dbReference type="ARBA" id="ARBA00023136"/>
    </source>
</evidence>
<name>A0A0D5LP04_MAREN</name>
<comment type="subcellular location">
    <subcellularLocation>
        <location evidence="1">Cell membrane</location>
        <topology evidence="1">Multi-pass membrane protein</topology>
    </subcellularLocation>
</comment>